<organism evidence="2 3">
    <name type="scientific">Schaalia odontolytica F0309</name>
    <dbReference type="NCBI Taxonomy" id="649742"/>
    <lineage>
        <taxon>Bacteria</taxon>
        <taxon>Bacillati</taxon>
        <taxon>Actinomycetota</taxon>
        <taxon>Actinomycetes</taxon>
        <taxon>Actinomycetales</taxon>
        <taxon>Actinomycetaceae</taxon>
        <taxon>Schaalia</taxon>
    </lineage>
</organism>
<reference evidence="2 3" key="1">
    <citation type="submission" date="2009-10" db="EMBL/GenBank/DDBJ databases">
        <authorList>
            <person name="Weinstock G."/>
            <person name="Sodergren E."/>
            <person name="Clifton S."/>
            <person name="Fulton L."/>
            <person name="Fulton B."/>
            <person name="Courtney L."/>
            <person name="Fronick C."/>
            <person name="Harrison M."/>
            <person name="Strong C."/>
            <person name="Farmer C."/>
            <person name="Delahaunty K."/>
            <person name="Markovic C."/>
            <person name="Hall O."/>
            <person name="Minx P."/>
            <person name="Tomlinson C."/>
            <person name="Mitreva M."/>
            <person name="Nelson J."/>
            <person name="Hou S."/>
            <person name="Wollam A."/>
            <person name="Pepin K.H."/>
            <person name="Johnson M."/>
            <person name="Bhonagiri V."/>
            <person name="Nash W.E."/>
            <person name="Warren W."/>
            <person name="Chinwalla A."/>
            <person name="Mardis E.R."/>
            <person name="Wilson R.K."/>
        </authorList>
    </citation>
    <scope>NUCLEOTIDE SEQUENCE [LARGE SCALE GENOMIC DNA]</scope>
    <source>
        <strain evidence="2 3">F0309</strain>
    </source>
</reference>
<protein>
    <recommendedName>
        <fullName evidence="1">ApeA N-terminal domain-containing protein</fullName>
    </recommendedName>
</protein>
<comment type="caution">
    <text evidence="2">The sequence shown here is derived from an EMBL/GenBank/DDBJ whole genome shotgun (WGS) entry which is preliminary data.</text>
</comment>
<evidence type="ECO:0000259" key="1">
    <source>
        <dbReference type="Pfam" id="PF18862"/>
    </source>
</evidence>
<dbReference type="Proteomes" id="UP000003150">
    <property type="component" value="Unassembled WGS sequence"/>
</dbReference>
<proteinExistence type="predicted"/>
<evidence type="ECO:0000313" key="2">
    <source>
        <dbReference type="EMBL" id="EFF80693.1"/>
    </source>
</evidence>
<dbReference type="AlphaFoldDB" id="D4TWL9"/>
<accession>D4TWL9</accession>
<feature type="domain" description="ApeA N-terminal" evidence="1">
    <location>
        <begin position="28"/>
        <end position="266"/>
    </location>
</feature>
<dbReference type="InterPro" id="IPR041223">
    <property type="entry name" value="ApeA_NTD"/>
</dbReference>
<sequence length="440" mass="49825">MDRRRGLLVEVPYLQGADDGQFEHVRHWFESRKAPTIMELLTPKGAVGLFGIVWVGYRAPFGGWKASVGKLQPSVAVLESRNGRFEDPLVIDEVYSWIDGLHGWSGLSAVSIEPSVDERNIANELTLTVKSELVLEWVQGNANMRIQSIWSEVSESDGYQRKVLIADDVSLISSFPSGPRGFEDHYREQQKVRHFMTFMYGQQLFFRRHALRDERYSFMLDGREDLIKPRIQLISCRTFADSVRDVPSRDKLNDLLANFHAVGADGMEAWCVEYEKWERFILPSVNVLGRDGVFAEDVILSTSMSMEAAGELIGECDGEECLKGRGRNLPVALCIYRCLHVLELELPGEFSGMVALSRAIANTYNAIKHSSRGSFPDGREVRIVCDLNKLIVRLLALHVAKVDLNAVIRSYVSLALDNIVAKMSWWSMSVDEDGKWRYEV</sequence>
<dbReference type="PATRIC" id="fig|649742.3.peg.127"/>
<dbReference type="HOGENOM" id="CLU_622056_0_0_11"/>
<dbReference type="Pfam" id="PF18862">
    <property type="entry name" value="ApeA_NTD1"/>
    <property type="match status" value="1"/>
</dbReference>
<gene>
    <name evidence="2" type="ORF">HMPREF0970_00329</name>
</gene>
<evidence type="ECO:0000313" key="3">
    <source>
        <dbReference type="Proteomes" id="UP000003150"/>
    </source>
</evidence>
<name>D4TWL9_9ACTO</name>
<dbReference type="EMBL" id="ACYT02000012">
    <property type="protein sequence ID" value="EFF80693.1"/>
    <property type="molecule type" value="Genomic_DNA"/>
</dbReference>